<comment type="caution">
    <text evidence="1">The sequence shown here is derived from an EMBL/GenBank/DDBJ whole genome shotgun (WGS) entry which is preliminary data.</text>
</comment>
<dbReference type="Proteomes" id="UP000034172">
    <property type="component" value="Unassembled WGS sequence"/>
</dbReference>
<name>A0A0G1JYH5_9BACT</name>
<reference evidence="1 2" key="1">
    <citation type="journal article" date="2015" name="Nature">
        <title>rRNA introns, odd ribosomes, and small enigmatic genomes across a large radiation of phyla.</title>
        <authorList>
            <person name="Brown C.T."/>
            <person name="Hug L.A."/>
            <person name="Thomas B.C."/>
            <person name="Sharon I."/>
            <person name="Castelle C.J."/>
            <person name="Singh A."/>
            <person name="Wilkins M.J."/>
            <person name="Williams K.H."/>
            <person name="Banfield J.F."/>
        </authorList>
    </citation>
    <scope>NUCLEOTIDE SEQUENCE [LARGE SCALE GENOMIC DNA]</scope>
</reference>
<dbReference type="AlphaFoldDB" id="A0A0G1JYH5"/>
<proteinExistence type="predicted"/>
<dbReference type="EMBL" id="LCIE01000014">
    <property type="protein sequence ID" value="KKT48957.1"/>
    <property type="molecule type" value="Genomic_DNA"/>
</dbReference>
<organism evidence="1 2">
    <name type="scientific">Candidatus Collierbacteria bacterium GW2011_GWC2_44_18</name>
    <dbReference type="NCBI Taxonomy" id="1618392"/>
    <lineage>
        <taxon>Bacteria</taxon>
        <taxon>Candidatus Collieribacteriota</taxon>
    </lineage>
</organism>
<sequence>MAATFGILEMADVVTQLETLKAGNVKQIMFLISDETAAEVVATILSLAIINYGTWKHEEFFIQHPSEANSKPIHFYRELSADMYKNHGDAYLAQAKVIIEKYFYEDHTV</sequence>
<gene>
    <name evidence="1" type="ORF">UW41_C0014G0001</name>
</gene>
<accession>A0A0G1JYH5</accession>
<dbReference type="STRING" id="1618392.UW41_C0014G0001"/>
<evidence type="ECO:0000313" key="2">
    <source>
        <dbReference type="Proteomes" id="UP000034172"/>
    </source>
</evidence>
<protein>
    <submittedName>
        <fullName evidence="1">Uncharacterized protein</fullName>
    </submittedName>
</protein>
<evidence type="ECO:0000313" key="1">
    <source>
        <dbReference type="EMBL" id="KKT48957.1"/>
    </source>
</evidence>